<evidence type="ECO:0000313" key="7">
    <source>
        <dbReference type="EMBL" id="BES99947.1"/>
    </source>
</evidence>
<dbReference type="EMBL" id="AP028919">
    <property type="protein sequence ID" value="BES99947.1"/>
    <property type="molecule type" value="Genomic_DNA"/>
</dbReference>
<name>A0ABN7B8G2_9HEMI</name>
<dbReference type="PROSITE" id="PS00941">
    <property type="entry name" value="CARBOXYLESTERASE_B_2"/>
    <property type="match status" value="1"/>
</dbReference>
<dbReference type="Pfam" id="PF00135">
    <property type="entry name" value="COesterase"/>
    <property type="match status" value="1"/>
</dbReference>
<dbReference type="PANTHER" id="PTHR11559">
    <property type="entry name" value="CARBOXYLESTERASE"/>
    <property type="match status" value="1"/>
</dbReference>
<evidence type="ECO:0000256" key="2">
    <source>
        <dbReference type="ARBA" id="ARBA00022487"/>
    </source>
</evidence>
<feature type="signal peptide" evidence="5">
    <location>
        <begin position="1"/>
        <end position="16"/>
    </location>
</feature>
<dbReference type="InterPro" id="IPR050309">
    <property type="entry name" value="Type-B_Carboxylest/Lipase"/>
</dbReference>
<dbReference type="EC" id="3.1.1.-" evidence="5"/>
<keyword evidence="3 5" id="KW-0378">Hydrolase</keyword>
<dbReference type="PROSITE" id="PS00122">
    <property type="entry name" value="CARBOXYLESTERASE_B_1"/>
    <property type="match status" value="1"/>
</dbReference>
<dbReference type="Gene3D" id="3.40.50.1820">
    <property type="entry name" value="alpha/beta hydrolase"/>
    <property type="match status" value="1"/>
</dbReference>
<reference evidence="7 8" key="1">
    <citation type="submission" date="2023-09" db="EMBL/GenBank/DDBJ databases">
        <title>Nesidiocoris tenuis whole genome shotgun sequence.</title>
        <authorList>
            <person name="Shibata T."/>
            <person name="Shimoda M."/>
            <person name="Kobayashi T."/>
            <person name="Uehara T."/>
        </authorList>
    </citation>
    <scope>NUCLEOTIDE SEQUENCE [LARGE SCALE GENOMIC DNA]</scope>
    <source>
        <strain evidence="7 8">Japan</strain>
    </source>
</reference>
<dbReference type="SUPFAM" id="SSF53474">
    <property type="entry name" value="alpha/beta-Hydrolases"/>
    <property type="match status" value="1"/>
</dbReference>
<accession>A0ABN7B8G2</accession>
<dbReference type="InterPro" id="IPR019826">
    <property type="entry name" value="Carboxylesterase_B_AS"/>
</dbReference>
<keyword evidence="8" id="KW-1185">Reference proteome</keyword>
<evidence type="ECO:0000259" key="6">
    <source>
        <dbReference type="Pfam" id="PF00135"/>
    </source>
</evidence>
<dbReference type="InterPro" id="IPR019819">
    <property type="entry name" value="Carboxylesterase_B_CS"/>
</dbReference>
<evidence type="ECO:0000256" key="5">
    <source>
        <dbReference type="RuleBase" id="RU361235"/>
    </source>
</evidence>
<evidence type="ECO:0000256" key="1">
    <source>
        <dbReference type="ARBA" id="ARBA00005964"/>
    </source>
</evidence>
<dbReference type="Proteomes" id="UP001307889">
    <property type="component" value="Chromosome 11"/>
</dbReference>
<evidence type="ECO:0000256" key="3">
    <source>
        <dbReference type="ARBA" id="ARBA00022801"/>
    </source>
</evidence>
<organism evidence="7 8">
    <name type="scientific">Nesidiocoris tenuis</name>
    <dbReference type="NCBI Taxonomy" id="355587"/>
    <lineage>
        <taxon>Eukaryota</taxon>
        <taxon>Metazoa</taxon>
        <taxon>Ecdysozoa</taxon>
        <taxon>Arthropoda</taxon>
        <taxon>Hexapoda</taxon>
        <taxon>Insecta</taxon>
        <taxon>Pterygota</taxon>
        <taxon>Neoptera</taxon>
        <taxon>Paraneoptera</taxon>
        <taxon>Hemiptera</taxon>
        <taxon>Heteroptera</taxon>
        <taxon>Panheteroptera</taxon>
        <taxon>Cimicomorpha</taxon>
        <taxon>Miridae</taxon>
        <taxon>Dicyphina</taxon>
        <taxon>Nesidiocoris</taxon>
    </lineage>
</organism>
<protein>
    <recommendedName>
        <fullName evidence="5">Carboxylic ester hydrolase</fullName>
        <ecNumber evidence="5">3.1.1.-</ecNumber>
    </recommendedName>
</protein>
<dbReference type="InterPro" id="IPR002018">
    <property type="entry name" value="CarbesteraseB"/>
</dbReference>
<proteinExistence type="inferred from homology"/>
<feature type="chain" id="PRO_5044984717" description="Carboxylic ester hydrolase" evidence="5">
    <location>
        <begin position="17"/>
        <end position="547"/>
    </location>
</feature>
<feature type="domain" description="Carboxylesterase type B" evidence="6">
    <location>
        <begin position="20"/>
        <end position="510"/>
    </location>
</feature>
<evidence type="ECO:0000313" key="8">
    <source>
        <dbReference type="Proteomes" id="UP001307889"/>
    </source>
</evidence>
<dbReference type="InterPro" id="IPR029058">
    <property type="entry name" value="AB_hydrolase_fold"/>
</dbReference>
<sequence length="547" mass="60862">MAGVPVLVSLISLVSAIFGEVIHTRLGDLEGKIKTSRDGREYSAWTKIPYAKPPVGNLRLANPEPFGKWKGVLNATENPPMCTQGSLFKLPRITGAGQEDCLYLSVYKPNIEAKNLPVLFYVHGGGFLLGHPGSENMANYLMDENVILVTTTYRLGPLGFLSLNDKDLPGNFGLKDQALALRWVYENIEDFGGDPESITVFGESAGGASVHHLLLSPLTRDMVSKAYAMSGVIQNAWSNFKPSLIKSNTEKVIDALNCKKGSVREILECLRAIKDPFVVTDAMNVIDNRDMDICSFGPTFEPAAPGAFATEDLSGAVSTKPLVLSFAAAEYLLYVFVQSMAKSDQPQRIKKNLDAYTRNVISYAWDDEEKLATAAKILRDHYFKSEEANDIFLESAKLQQDVAFVYPALEVAETHQGPKWVYQMVHRGEVSILDLFGKIDSKVAAHADDVLYLLDQRDKYTQANASMNEVDKRISKQMVKFLVNFAKHGNPTPDGSPLFWKQYKGNEILRVKTEGFVMGDDDFIREQKGILNLWRRLLNEKSAKEEL</sequence>
<comment type="similarity">
    <text evidence="1 5">Belongs to the type-B carboxylesterase/lipase family.</text>
</comment>
<keyword evidence="5" id="KW-0732">Signal</keyword>
<evidence type="ECO:0000256" key="4">
    <source>
        <dbReference type="ARBA" id="ARBA00023180"/>
    </source>
</evidence>
<gene>
    <name evidence="7" type="ORF">NTJ_12765</name>
</gene>
<keyword evidence="4" id="KW-0325">Glycoprotein</keyword>
<keyword evidence="2" id="KW-0719">Serine esterase</keyword>